<keyword evidence="2" id="KW-0472">Membrane</keyword>
<evidence type="ECO:0000256" key="1">
    <source>
        <dbReference type="SAM" id="Coils"/>
    </source>
</evidence>
<keyword evidence="1" id="KW-0175">Coiled coil</keyword>
<sequence>MKETDKLRELEQRIDELEQQLEHFEKFHSDHLNENDVRVVVDKILMEKKIASQEEIDSKIYQSHLQLIKWIIGTGISIGAAILGMFQFF</sequence>
<comment type="caution">
    <text evidence="3">The sequence shown here is derived from an EMBL/GenBank/DDBJ whole genome shotgun (WGS) entry which is preliminary data.</text>
</comment>
<gene>
    <name evidence="3" type="ORF">OIH86_16935</name>
</gene>
<dbReference type="Proteomes" id="UP001526147">
    <property type="component" value="Unassembled WGS sequence"/>
</dbReference>
<dbReference type="RefSeq" id="WP_078435451.1">
    <property type="nucleotide sequence ID" value="NZ_JAMAWP010000029.1"/>
</dbReference>
<evidence type="ECO:0000313" key="4">
    <source>
        <dbReference type="Proteomes" id="UP001526147"/>
    </source>
</evidence>
<evidence type="ECO:0000256" key="2">
    <source>
        <dbReference type="SAM" id="Phobius"/>
    </source>
</evidence>
<keyword evidence="2" id="KW-1133">Transmembrane helix</keyword>
<name>A0ABT3DK07_9BACI</name>
<reference evidence="3 4" key="1">
    <citation type="submission" date="2022-10" db="EMBL/GenBank/DDBJ databases">
        <title>Draft genome assembly of moderately radiation resistant bacterium Metabacillus halosaccharovorans.</title>
        <authorList>
            <person name="Pal S."/>
            <person name="Gopinathan A."/>
        </authorList>
    </citation>
    <scope>NUCLEOTIDE SEQUENCE [LARGE SCALE GENOMIC DNA]</scope>
    <source>
        <strain evidence="3 4">VITHBRA001</strain>
    </source>
</reference>
<organism evidence="3 4">
    <name type="scientific">Metabacillus halosaccharovorans</name>
    <dbReference type="NCBI Taxonomy" id="930124"/>
    <lineage>
        <taxon>Bacteria</taxon>
        <taxon>Bacillati</taxon>
        <taxon>Bacillota</taxon>
        <taxon>Bacilli</taxon>
        <taxon>Bacillales</taxon>
        <taxon>Bacillaceae</taxon>
        <taxon>Metabacillus</taxon>
    </lineage>
</organism>
<proteinExistence type="predicted"/>
<evidence type="ECO:0000313" key="3">
    <source>
        <dbReference type="EMBL" id="MCV9887327.1"/>
    </source>
</evidence>
<accession>A0ABT3DK07</accession>
<dbReference type="EMBL" id="JAOYEY010000044">
    <property type="protein sequence ID" value="MCV9887327.1"/>
    <property type="molecule type" value="Genomic_DNA"/>
</dbReference>
<feature type="coiled-coil region" evidence="1">
    <location>
        <begin position="7"/>
        <end position="34"/>
    </location>
</feature>
<feature type="transmembrane region" description="Helical" evidence="2">
    <location>
        <begin position="67"/>
        <end position="88"/>
    </location>
</feature>
<keyword evidence="2" id="KW-0812">Transmembrane</keyword>
<keyword evidence="4" id="KW-1185">Reference proteome</keyword>
<protein>
    <submittedName>
        <fullName evidence="3">Uncharacterized protein</fullName>
    </submittedName>
</protein>